<evidence type="ECO:0000313" key="9">
    <source>
        <dbReference type="EMBL" id="CUS09628.1"/>
    </source>
</evidence>
<keyword evidence="5" id="KW-0119">Carbohydrate metabolism</keyword>
<evidence type="ECO:0000256" key="1">
    <source>
        <dbReference type="ARBA" id="ARBA00001941"/>
    </source>
</evidence>
<evidence type="ECO:0000256" key="4">
    <source>
        <dbReference type="ARBA" id="ARBA00022801"/>
    </source>
</evidence>
<feature type="domain" description="NodB homology" evidence="8">
    <location>
        <begin position="54"/>
        <end position="248"/>
    </location>
</feature>
<evidence type="ECO:0000259" key="8">
    <source>
        <dbReference type="PROSITE" id="PS51677"/>
    </source>
</evidence>
<dbReference type="GO" id="GO:0016810">
    <property type="term" value="F:hydrolase activity, acting on carbon-nitrogen (but not peptide) bonds"/>
    <property type="evidence" value="ECO:0007669"/>
    <property type="project" value="InterPro"/>
</dbReference>
<evidence type="ECO:0000313" key="10">
    <source>
        <dbReference type="Proteomes" id="UP001412239"/>
    </source>
</evidence>
<keyword evidence="3" id="KW-0732">Signal</keyword>
<organism evidence="9 10">
    <name type="scientific">Tuber aestivum</name>
    <name type="common">summer truffle</name>
    <dbReference type="NCBI Taxonomy" id="59557"/>
    <lineage>
        <taxon>Eukaryota</taxon>
        <taxon>Fungi</taxon>
        <taxon>Dikarya</taxon>
        <taxon>Ascomycota</taxon>
        <taxon>Pezizomycotina</taxon>
        <taxon>Pezizomycetes</taxon>
        <taxon>Pezizales</taxon>
        <taxon>Tuberaceae</taxon>
        <taxon>Tuber</taxon>
    </lineage>
</organism>
<proteinExistence type="predicted"/>
<dbReference type="PROSITE" id="PS51677">
    <property type="entry name" value="NODB"/>
    <property type="match status" value="1"/>
</dbReference>
<name>A0A292PSM4_9PEZI</name>
<dbReference type="InterPro" id="IPR002509">
    <property type="entry name" value="NODB_dom"/>
</dbReference>
<protein>
    <recommendedName>
        <fullName evidence="8">NodB homology domain-containing protein</fullName>
    </recommendedName>
</protein>
<dbReference type="Gene3D" id="3.20.20.370">
    <property type="entry name" value="Glycoside hydrolase/deacetylase"/>
    <property type="match status" value="1"/>
</dbReference>
<keyword evidence="10" id="KW-1185">Reference proteome</keyword>
<keyword evidence="4" id="KW-0378">Hydrolase</keyword>
<dbReference type="GO" id="GO:0046872">
    <property type="term" value="F:metal ion binding"/>
    <property type="evidence" value="ECO:0007669"/>
    <property type="project" value="UniProtKB-KW"/>
</dbReference>
<dbReference type="SUPFAM" id="SSF88713">
    <property type="entry name" value="Glycoside hydrolase/deacetylase"/>
    <property type="match status" value="1"/>
</dbReference>
<dbReference type="GO" id="GO:0005975">
    <property type="term" value="P:carbohydrate metabolic process"/>
    <property type="evidence" value="ECO:0007669"/>
    <property type="project" value="InterPro"/>
</dbReference>
<evidence type="ECO:0000256" key="6">
    <source>
        <dbReference type="ARBA" id="ARBA00023285"/>
    </source>
</evidence>
<reference evidence="9" key="1">
    <citation type="submission" date="2015-10" db="EMBL/GenBank/DDBJ databases">
        <authorList>
            <person name="Regsiter A."/>
            <person name="william w."/>
        </authorList>
    </citation>
    <scope>NUCLEOTIDE SEQUENCE</scope>
    <source>
        <strain evidence="9">Montdore</strain>
    </source>
</reference>
<evidence type="ECO:0000256" key="5">
    <source>
        <dbReference type="ARBA" id="ARBA00023277"/>
    </source>
</evidence>
<accession>A0A292PSM4</accession>
<gene>
    <name evidence="9" type="ORF">GSTUAT00006284001</name>
</gene>
<dbReference type="PANTHER" id="PTHR46471:SF2">
    <property type="entry name" value="CHITIN DEACETYLASE-RELATED"/>
    <property type="match status" value="1"/>
</dbReference>
<dbReference type="InterPro" id="IPR011330">
    <property type="entry name" value="Glyco_hydro/deAcase_b/a-brl"/>
</dbReference>
<sequence length="248" mass="27004">MPKEVTKLPLGGPKDKPPHLPPPPPGKINPLVMNRPNPGGVPYGQLIKSFEDPGMVALTFDDGPFKYTNRLLDTLKNSGSIRGTFFVNGKNTGDLNGQGMMDVPKRMMAEGHQISSHTSRKWLNSRTPSMELLARSQPTCAPPNFDCNGKCMKLMGKMGYHVVGENLDTHDWKNMTNMQASKDIVGKAVDGADSKKNNFIALAQDIHEATVDQSAKHMLDKFKAKGYDSSSNHTAVTVGECLGDAPEN</sequence>
<keyword evidence="6" id="KW-0170">Cobalt</keyword>
<dbReference type="AlphaFoldDB" id="A0A292PSM4"/>
<dbReference type="PANTHER" id="PTHR46471">
    <property type="entry name" value="CHITIN DEACETYLASE"/>
    <property type="match status" value="1"/>
</dbReference>
<evidence type="ECO:0000256" key="3">
    <source>
        <dbReference type="ARBA" id="ARBA00022729"/>
    </source>
</evidence>
<dbReference type="Proteomes" id="UP001412239">
    <property type="component" value="Unassembled WGS sequence"/>
</dbReference>
<keyword evidence="2" id="KW-0479">Metal-binding</keyword>
<comment type="cofactor">
    <cofactor evidence="1">
        <name>Co(2+)</name>
        <dbReference type="ChEBI" id="CHEBI:48828"/>
    </cofactor>
</comment>
<evidence type="ECO:0000256" key="2">
    <source>
        <dbReference type="ARBA" id="ARBA00022723"/>
    </source>
</evidence>
<dbReference type="Pfam" id="PF01522">
    <property type="entry name" value="Polysacc_deac_1"/>
    <property type="match status" value="1"/>
</dbReference>
<evidence type="ECO:0000256" key="7">
    <source>
        <dbReference type="SAM" id="MobiDB-lite"/>
    </source>
</evidence>
<feature type="region of interest" description="Disordered" evidence="7">
    <location>
        <begin position="1"/>
        <end position="36"/>
    </location>
</feature>
<dbReference type="EMBL" id="LN891075">
    <property type="protein sequence ID" value="CUS09628.1"/>
    <property type="molecule type" value="Genomic_DNA"/>
</dbReference>